<dbReference type="Gene3D" id="1.10.630.10">
    <property type="entry name" value="Cytochrome P450"/>
    <property type="match status" value="1"/>
</dbReference>
<keyword evidence="7" id="KW-1133">Transmembrane helix</keyword>
<name>A0AAD9S4D8_PHOAM</name>
<sequence>MIPRTFFTIQLLSAGQHQSCPLQQKTKNLNMVPITSPIMLVTAALSVGWLVWSLWYMVSPAKSLPGIPLVEFDGDNSRERYTSDAASLVGKGYDTTSTMSKVGGPRITDEIQTSARIDLNRALNKLIEPMQSLCFRAAEKEMPACPDWSSIVLYPKILELFSQMSARVMVGPELCDARPAISMRYITRVLAAQGAIRKRCWPPLYWTAYYLNPEVAEVNEARREAAEFVRPVLEARQAAFASSGSRAESHDDFIQWVMDSYRAGGKAVTSDEVVQNIFIVMFASMHGTSFIALQALFSLLSTPGVLAEIREEIKRGTCIYLHITATVQRYAMTAYTFKDGLHVPAGTVVSFPNLRHNLDPAGALVTEAGTFDGKRWLRRRAGFDVSKFQFASTAEDAFDWGGGPHACPGRFMAEVTIKLILICLVTKYDMKVPEGALERPVESRRFMDLTPDTSMPVLLRDLRG</sequence>
<dbReference type="Proteomes" id="UP001265746">
    <property type="component" value="Unassembled WGS sequence"/>
</dbReference>
<keyword evidence="4 6" id="KW-0560">Oxidoreductase</keyword>
<dbReference type="GO" id="GO:0004497">
    <property type="term" value="F:monooxygenase activity"/>
    <property type="evidence" value="ECO:0007669"/>
    <property type="project" value="UniProtKB-KW"/>
</dbReference>
<dbReference type="Pfam" id="PF00067">
    <property type="entry name" value="p450"/>
    <property type="match status" value="2"/>
</dbReference>
<keyword evidence="9" id="KW-1185">Reference proteome</keyword>
<dbReference type="PROSITE" id="PS00086">
    <property type="entry name" value="CYTOCHROME_P450"/>
    <property type="match status" value="1"/>
</dbReference>
<dbReference type="InterPro" id="IPR036396">
    <property type="entry name" value="Cyt_P450_sf"/>
</dbReference>
<dbReference type="InterPro" id="IPR017972">
    <property type="entry name" value="Cyt_P450_CS"/>
</dbReference>
<keyword evidence="3 6" id="KW-0479">Metal-binding</keyword>
<dbReference type="GO" id="GO:0020037">
    <property type="term" value="F:heme binding"/>
    <property type="evidence" value="ECO:0007669"/>
    <property type="project" value="InterPro"/>
</dbReference>
<evidence type="ECO:0000256" key="3">
    <source>
        <dbReference type="ARBA" id="ARBA00022723"/>
    </source>
</evidence>
<dbReference type="CDD" id="cd11041">
    <property type="entry name" value="CYP503A1-like"/>
    <property type="match status" value="1"/>
</dbReference>
<dbReference type="AlphaFoldDB" id="A0AAD9S4D8"/>
<gene>
    <name evidence="8" type="ORF">N8I77_012183</name>
</gene>
<dbReference type="GO" id="GO:0016705">
    <property type="term" value="F:oxidoreductase activity, acting on paired donors, with incorporation or reduction of molecular oxygen"/>
    <property type="evidence" value="ECO:0007669"/>
    <property type="project" value="InterPro"/>
</dbReference>
<reference evidence="8" key="1">
    <citation type="submission" date="2023-06" db="EMBL/GenBank/DDBJ databases">
        <authorList>
            <person name="Noh H."/>
        </authorList>
    </citation>
    <scope>NUCLEOTIDE SEQUENCE</scope>
    <source>
        <strain evidence="8">DUCC20226</strain>
    </source>
</reference>
<comment type="caution">
    <text evidence="8">The sequence shown here is derived from an EMBL/GenBank/DDBJ whole genome shotgun (WGS) entry which is preliminary data.</text>
</comment>
<evidence type="ECO:0008006" key="10">
    <source>
        <dbReference type="Google" id="ProtNLM"/>
    </source>
</evidence>
<keyword evidence="6" id="KW-0349">Heme</keyword>
<dbReference type="InterPro" id="IPR001128">
    <property type="entry name" value="Cyt_P450"/>
</dbReference>
<evidence type="ECO:0000256" key="4">
    <source>
        <dbReference type="ARBA" id="ARBA00023002"/>
    </source>
</evidence>
<keyword evidence="6" id="KW-0503">Monooxygenase</keyword>
<keyword evidence="7" id="KW-0472">Membrane</keyword>
<organism evidence="8 9">
    <name type="scientific">Phomopsis amygdali</name>
    <name type="common">Fusicoccum amygdali</name>
    <dbReference type="NCBI Taxonomy" id="1214568"/>
    <lineage>
        <taxon>Eukaryota</taxon>
        <taxon>Fungi</taxon>
        <taxon>Dikarya</taxon>
        <taxon>Ascomycota</taxon>
        <taxon>Pezizomycotina</taxon>
        <taxon>Sordariomycetes</taxon>
        <taxon>Sordariomycetidae</taxon>
        <taxon>Diaporthales</taxon>
        <taxon>Diaporthaceae</taxon>
        <taxon>Diaporthe</taxon>
    </lineage>
</organism>
<dbReference type="GO" id="GO:0005506">
    <property type="term" value="F:iron ion binding"/>
    <property type="evidence" value="ECO:0007669"/>
    <property type="project" value="InterPro"/>
</dbReference>
<evidence type="ECO:0000256" key="2">
    <source>
        <dbReference type="ARBA" id="ARBA00010617"/>
    </source>
</evidence>
<comment type="cofactor">
    <cofactor evidence="1">
        <name>heme</name>
        <dbReference type="ChEBI" id="CHEBI:30413"/>
    </cofactor>
</comment>
<accession>A0AAD9S4D8</accession>
<evidence type="ECO:0000256" key="7">
    <source>
        <dbReference type="SAM" id="Phobius"/>
    </source>
</evidence>
<keyword evidence="7" id="KW-0812">Transmembrane</keyword>
<dbReference type="SUPFAM" id="SSF48264">
    <property type="entry name" value="Cytochrome P450"/>
    <property type="match status" value="1"/>
</dbReference>
<dbReference type="EMBL" id="JAUJFL010000008">
    <property type="protein sequence ID" value="KAK2598796.1"/>
    <property type="molecule type" value="Genomic_DNA"/>
</dbReference>
<comment type="similarity">
    <text evidence="2 6">Belongs to the cytochrome P450 family.</text>
</comment>
<keyword evidence="5 6" id="KW-0408">Iron</keyword>
<feature type="transmembrane region" description="Helical" evidence="7">
    <location>
        <begin position="37"/>
        <end position="58"/>
    </location>
</feature>
<evidence type="ECO:0000256" key="5">
    <source>
        <dbReference type="ARBA" id="ARBA00023004"/>
    </source>
</evidence>
<protein>
    <recommendedName>
        <fullName evidence="10">Cytochrome P450</fullName>
    </recommendedName>
</protein>
<proteinExistence type="inferred from homology"/>
<dbReference type="PANTHER" id="PTHR46206">
    <property type="entry name" value="CYTOCHROME P450"/>
    <property type="match status" value="1"/>
</dbReference>
<evidence type="ECO:0000313" key="9">
    <source>
        <dbReference type="Proteomes" id="UP001265746"/>
    </source>
</evidence>
<evidence type="ECO:0000313" key="8">
    <source>
        <dbReference type="EMBL" id="KAK2598796.1"/>
    </source>
</evidence>
<evidence type="ECO:0000256" key="6">
    <source>
        <dbReference type="RuleBase" id="RU000461"/>
    </source>
</evidence>
<evidence type="ECO:0000256" key="1">
    <source>
        <dbReference type="ARBA" id="ARBA00001971"/>
    </source>
</evidence>